<comment type="caution">
    <text evidence="2">The sequence shown here is derived from an EMBL/GenBank/DDBJ whole genome shotgun (WGS) entry which is preliminary data.</text>
</comment>
<feature type="compositionally biased region" description="Basic and acidic residues" evidence="1">
    <location>
        <begin position="14"/>
        <end position="23"/>
    </location>
</feature>
<evidence type="ECO:0000313" key="2">
    <source>
        <dbReference type="EMBL" id="KAH9310525.1"/>
    </source>
</evidence>
<name>A0AA38FUY0_TAXCH</name>
<feature type="non-terminal residue" evidence="2">
    <location>
        <position position="1"/>
    </location>
</feature>
<proteinExistence type="predicted"/>
<dbReference type="EMBL" id="JAHRHJ020000006">
    <property type="protein sequence ID" value="KAH9310525.1"/>
    <property type="molecule type" value="Genomic_DNA"/>
</dbReference>
<evidence type="ECO:0000313" key="3">
    <source>
        <dbReference type="Proteomes" id="UP000824469"/>
    </source>
</evidence>
<dbReference type="AlphaFoldDB" id="A0AA38FUY0"/>
<dbReference type="Proteomes" id="UP000824469">
    <property type="component" value="Unassembled WGS sequence"/>
</dbReference>
<feature type="region of interest" description="Disordered" evidence="1">
    <location>
        <begin position="1"/>
        <end position="23"/>
    </location>
</feature>
<feature type="non-terminal residue" evidence="2">
    <location>
        <position position="53"/>
    </location>
</feature>
<protein>
    <submittedName>
        <fullName evidence="2">Uncharacterized protein</fullName>
    </submittedName>
</protein>
<evidence type="ECO:0000256" key="1">
    <source>
        <dbReference type="SAM" id="MobiDB-lite"/>
    </source>
</evidence>
<organism evidence="2 3">
    <name type="scientific">Taxus chinensis</name>
    <name type="common">Chinese yew</name>
    <name type="synonym">Taxus wallichiana var. chinensis</name>
    <dbReference type="NCBI Taxonomy" id="29808"/>
    <lineage>
        <taxon>Eukaryota</taxon>
        <taxon>Viridiplantae</taxon>
        <taxon>Streptophyta</taxon>
        <taxon>Embryophyta</taxon>
        <taxon>Tracheophyta</taxon>
        <taxon>Spermatophyta</taxon>
        <taxon>Pinopsida</taxon>
        <taxon>Pinidae</taxon>
        <taxon>Conifers II</taxon>
        <taxon>Cupressales</taxon>
        <taxon>Taxaceae</taxon>
        <taxon>Taxus</taxon>
    </lineage>
</organism>
<keyword evidence="3" id="KW-1185">Reference proteome</keyword>
<gene>
    <name evidence="2" type="ORF">KI387_025560</name>
</gene>
<sequence>GIPHFRFTVASSEVQRHSRDRKRIEEDTQRHLIGGFLVIFADQGAHGCPYPSP</sequence>
<reference evidence="2 3" key="1">
    <citation type="journal article" date="2021" name="Nat. Plants">
        <title>The Taxus genome provides insights into paclitaxel biosynthesis.</title>
        <authorList>
            <person name="Xiong X."/>
            <person name="Gou J."/>
            <person name="Liao Q."/>
            <person name="Li Y."/>
            <person name="Zhou Q."/>
            <person name="Bi G."/>
            <person name="Li C."/>
            <person name="Du R."/>
            <person name="Wang X."/>
            <person name="Sun T."/>
            <person name="Guo L."/>
            <person name="Liang H."/>
            <person name="Lu P."/>
            <person name="Wu Y."/>
            <person name="Zhang Z."/>
            <person name="Ro D.K."/>
            <person name="Shang Y."/>
            <person name="Huang S."/>
            <person name="Yan J."/>
        </authorList>
    </citation>
    <scope>NUCLEOTIDE SEQUENCE [LARGE SCALE GENOMIC DNA]</scope>
    <source>
        <strain evidence="2">Ta-2019</strain>
    </source>
</reference>
<accession>A0AA38FUY0</accession>